<dbReference type="EMBL" id="JAGQLH010000116">
    <property type="protein sequence ID" value="MCA9386286.1"/>
    <property type="molecule type" value="Genomic_DNA"/>
</dbReference>
<proteinExistence type="inferred from homology"/>
<reference evidence="13" key="1">
    <citation type="submission" date="2020-04" db="EMBL/GenBank/DDBJ databases">
        <authorList>
            <person name="Zhang T."/>
        </authorList>
    </citation>
    <scope>NUCLEOTIDE SEQUENCE</scope>
    <source>
        <strain evidence="13">HKST-UBA11</strain>
    </source>
</reference>
<dbReference type="PIRSF" id="PIRSF000904">
    <property type="entry name" value="FBPtase_SBPase"/>
    <property type="match status" value="1"/>
</dbReference>
<keyword evidence="5 9" id="KW-0479">Metal-binding</keyword>
<dbReference type="PANTHER" id="PTHR11556">
    <property type="entry name" value="FRUCTOSE-1,6-BISPHOSPHATASE-RELATED"/>
    <property type="match status" value="1"/>
</dbReference>
<comment type="similarity">
    <text evidence="3 9 10">Belongs to the FBPase class 1 family.</text>
</comment>
<dbReference type="Pfam" id="PF00316">
    <property type="entry name" value="FBPase"/>
    <property type="match status" value="1"/>
</dbReference>
<dbReference type="PRINTS" id="PR00115">
    <property type="entry name" value="F16BPHPHTASE"/>
</dbReference>
<protein>
    <recommendedName>
        <fullName evidence="9">Fructose-1,6-bisphosphatase class 1</fullName>
        <shortName evidence="9">FBPase class 1</shortName>
        <ecNumber evidence="9">3.1.3.11</ecNumber>
    </recommendedName>
    <alternativeName>
        <fullName evidence="9">D-fructose-1,6-bisphosphate 1-phosphohydrolase class 1</fullName>
    </alternativeName>
</protein>
<evidence type="ECO:0000256" key="9">
    <source>
        <dbReference type="HAMAP-Rule" id="MF_01855"/>
    </source>
</evidence>
<dbReference type="GO" id="GO:0006000">
    <property type="term" value="P:fructose metabolic process"/>
    <property type="evidence" value="ECO:0007669"/>
    <property type="project" value="TreeGrafter"/>
</dbReference>
<dbReference type="GO" id="GO:0030388">
    <property type="term" value="P:fructose 1,6-bisphosphate metabolic process"/>
    <property type="evidence" value="ECO:0007669"/>
    <property type="project" value="TreeGrafter"/>
</dbReference>
<evidence type="ECO:0000259" key="11">
    <source>
        <dbReference type="Pfam" id="PF00316"/>
    </source>
</evidence>
<feature type="binding site" evidence="9">
    <location>
        <position position="247"/>
    </location>
    <ligand>
        <name>substrate</name>
    </ligand>
</feature>
<keyword evidence="7 9" id="KW-0460">Magnesium</keyword>
<evidence type="ECO:0000256" key="3">
    <source>
        <dbReference type="ARBA" id="ARBA00010941"/>
    </source>
</evidence>
<feature type="binding site" evidence="9">
    <location>
        <position position="253"/>
    </location>
    <ligand>
        <name>Mg(2+)</name>
        <dbReference type="ChEBI" id="CHEBI:18420"/>
        <label>2</label>
    </ligand>
</feature>
<dbReference type="PIRSF" id="PIRSF500210">
    <property type="entry name" value="FBPtase"/>
    <property type="match status" value="1"/>
</dbReference>
<feature type="domain" description="Fructose-1-6-bisphosphatase class I N-terminal" evidence="11">
    <location>
        <begin position="2"/>
        <end position="175"/>
    </location>
</feature>
<dbReference type="InterPro" id="IPR020548">
    <property type="entry name" value="Fructose_bisphosphatase_AS"/>
</dbReference>
<dbReference type="InterPro" id="IPR044015">
    <property type="entry name" value="FBPase_C_dom"/>
</dbReference>
<evidence type="ECO:0000256" key="6">
    <source>
        <dbReference type="ARBA" id="ARBA00022801"/>
    </source>
</evidence>
<dbReference type="PANTHER" id="PTHR11556:SF41">
    <property type="entry name" value="FRUCTOSE-1,6-BISPHOSPHATASE, CYTOSOLIC"/>
    <property type="match status" value="1"/>
</dbReference>
<evidence type="ECO:0000256" key="4">
    <source>
        <dbReference type="ARBA" id="ARBA00022490"/>
    </source>
</evidence>
<keyword evidence="8 9" id="KW-0119">Carbohydrate metabolism</keyword>
<dbReference type="AlphaFoldDB" id="A0A955LA22"/>
<name>A0A955LA22_9BACT</name>
<evidence type="ECO:0000256" key="10">
    <source>
        <dbReference type="RuleBase" id="RU000508"/>
    </source>
</evidence>
<dbReference type="Pfam" id="PF18913">
    <property type="entry name" value="FBPase_C"/>
    <property type="match status" value="1"/>
</dbReference>
<gene>
    <name evidence="9" type="primary">fbp</name>
    <name evidence="13" type="ORF">KC717_06600</name>
</gene>
<dbReference type="InterPro" id="IPR033391">
    <property type="entry name" value="FBPase_N"/>
</dbReference>
<evidence type="ECO:0000256" key="5">
    <source>
        <dbReference type="ARBA" id="ARBA00022723"/>
    </source>
</evidence>
<dbReference type="GO" id="GO:0005986">
    <property type="term" value="P:sucrose biosynthetic process"/>
    <property type="evidence" value="ECO:0007669"/>
    <property type="project" value="TreeGrafter"/>
</dbReference>
<feature type="binding site" evidence="9">
    <location>
        <begin position="108"/>
        <end position="111"/>
    </location>
    <ligand>
        <name>substrate</name>
    </ligand>
</feature>
<feature type="binding site" evidence="9">
    <location>
        <position position="108"/>
    </location>
    <ligand>
        <name>Mg(2+)</name>
        <dbReference type="ChEBI" id="CHEBI:18420"/>
        <label>2</label>
    </ligand>
</feature>
<evidence type="ECO:0000313" key="14">
    <source>
        <dbReference type="Proteomes" id="UP000754563"/>
    </source>
</evidence>
<dbReference type="SUPFAM" id="SSF56655">
    <property type="entry name" value="Carbohydrate phosphatase"/>
    <property type="match status" value="1"/>
</dbReference>
<dbReference type="GO" id="GO:0006094">
    <property type="term" value="P:gluconeogenesis"/>
    <property type="evidence" value="ECO:0007669"/>
    <property type="project" value="UniProtKB-UniRule"/>
</dbReference>
<organism evidence="13 14">
    <name type="scientific">Candidatus Dojkabacteria bacterium</name>
    <dbReference type="NCBI Taxonomy" id="2099670"/>
    <lineage>
        <taxon>Bacteria</taxon>
        <taxon>Candidatus Dojkabacteria</taxon>
    </lineage>
</organism>
<dbReference type="PROSITE" id="PS00124">
    <property type="entry name" value="FBPASE"/>
    <property type="match status" value="1"/>
</dbReference>
<feature type="binding site" evidence="9">
    <location>
        <position position="86"/>
    </location>
    <ligand>
        <name>Mg(2+)</name>
        <dbReference type="ChEBI" id="CHEBI:18420"/>
        <label>1</label>
    </ligand>
</feature>
<comment type="caution">
    <text evidence="9">Lacks conserved residue(s) required for the propagation of feature annotation.</text>
</comment>
<dbReference type="GO" id="GO:0005829">
    <property type="term" value="C:cytosol"/>
    <property type="evidence" value="ECO:0007669"/>
    <property type="project" value="TreeGrafter"/>
</dbReference>
<dbReference type="GO" id="GO:0000287">
    <property type="term" value="F:magnesium ion binding"/>
    <property type="evidence" value="ECO:0007669"/>
    <property type="project" value="UniProtKB-UniRule"/>
</dbReference>
<accession>A0A955LA22</accession>
<comment type="subcellular location">
    <subcellularLocation>
        <location evidence="2 9">Cytoplasm</location>
    </subcellularLocation>
</comment>
<comment type="catalytic activity">
    <reaction evidence="1 9">
        <text>beta-D-fructose 1,6-bisphosphate + H2O = beta-D-fructose 6-phosphate + phosphate</text>
        <dbReference type="Rhea" id="RHEA:11064"/>
        <dbReference type="ChEBI" id="CHEBI:15377"/>
        <dbReference type="ChEBI" id="CHEBI:32966"/>
        <dbReference type="ChEBI" id="CHEBI:43474"/>
        <dbReference type="ChEBI" id="CHEBI:57634"/>
        <dbReference type="EC" id="3.1.3.11"/>
    </reaction>
</comment>
<feature type="binding site" evidence="9">
    <location>
        <position position="217"/>
    </location>
    <ligand>
        <name>substrate</name>
    </ligand>
</feature>
<dbReference type="InterPro" id="IPR028343">
    <property type="entry name" value="FBPtase"/>
</dbReference>
<evidence type="ECO:0000259" key="12">
    <source>
        <dbReference type="Pfam" id="PF18913"/>
    </source>
</evidence>
<comment type="caution">
    <text evidence="13">The sequence shown here is derived from an EMBL/GenBank/DDBJ whole genome shotgun (WGS) entry which is preliminary data.</text>
</comment>
<dbReference type="Proteomes" id="UP000754563">
    <property type="component" value="Unassembled WGS sequence"/>
</dbReference>
<comment type="cofactor">
    <cofactor evidence="9">
        <name>Mg(2+)</name>
        <dbReference type="ChEBI" id="CHEBI:18420"/>
    </cofactor>
    <text evidence="9">Binds 2 magnesium ions per subunit.</text>
</comment>
<evidence type="ECO:0000256" key="7">
    <source>
        <dbReference type="ARBA" id="ARBA00022842"/>
    </source>
</evidence>
<keyword evidence="4 9" id="KW-0963">Cytoplasm</keyword>
<feature type="binding site" evidence="9">
    <location>
        <position position="105"/>
    </location>
    <ligand>
        <name>Mg(2+)</name>
        <dbReference type="ChEBI" id="CHEBI:18420"/>
        <label>2</label>
    </ligand>
</feature>
<feature type="binding site" evidence="9">
    <location>
        <position position="105"/>
    </location>
    <ligand>
        <name>Mg(2+)</name>
        <dbReference type="ChEBI" id="CHEBI:18420"/>
        <label>1</label>
    </ligand>
</feature>
<comment type="subunit">
    <text evidence="9">Homotetramer.</text>
</comment>
<dbReference type="InterPro" id="IPR000146">
    <property type="entry name" value="FBPase_class-1"/>
</dbReference>
<dbReference type="GO" id="GO:0042132">
    <property type="term" value="F:fructose 1,6-bisphosphate 1-phosphatase activity"/>
    <property type="evidence" value="ECO:0007669"/>
    <property type="project" value="UniProtKB-UniRule"/>
</dbReference>
<keyword evidence="6 9" id="KW-0378">Hydrolase</keyword>
<feature type="binding site" evidence="9">
    <location>
        <position position="107"/>
    </location>
    <ligand>
        <name>Mg(2+)</name>
        <dbReference type="ChEBI" id="CHEBI:18420"/>
        <label>1</label>
    </ligand>
</feature>
<evidence type="ECO:0000256" key="8">
    <source>
        <dbReference type="ARBA" id="ARBA00023277"/>
    </source>
</evidence>
<sequence>MTKTTLKQFLQSHTKDTSLTQIIVSLTEVCKEIAEQLRTAPLDSIHGATQNINTSGDIQQKLDVLANDQIRKSLESIQEVHALVSEELPDADILHEAGEYNIYTDPLDGSSNIDINWTTGTIFGIAKSGTEYLIPGERLDVAGYVLYSSACELVLTLGNGVASFILDKGEFLLTRTNILIPEDGRYYSVNESKSADFDDKSLALLAQLKAEGKSLRYSGALVSDIHRVLLKGGVHFYPRTKSHPEGKLRLLYEINPIAKIVEEAGGRAYSAGKRTLLITPTKLHETVPISFSKR</sequence>
<dbReference type="CDD" id="cd00354">
    <property type="entry name" value="FBPase"/>
    <property type="match status" value="1"/>
</dbReference>
<dbReference type="Gene3D" id="3.40.190.80">
    <property type="match status" value="1"/>
</dbReference>
<evidence type="ECO:0000256" key="2">
    <source>
        <dbReference type="ARBA" id="ARBA00004496"/>
    </source>
</evidence>
<dbReference type="GO" id="GO:0006002">
    <property type="term" value="P:fructose 6-phosphate metabolic process"/>
    <property type="evidence" value="ECO:0007669"/>
    <property type="project" value="TreeGrafter"/>
</dbReference>
<evidence type="ECO:0000313" key="13">
    <source>
        <dbReference type="EMBL" id="MCA9386286.1"/>
    </source>
</evidence>
<feature type="domain" description="Fructose-1-6-bisphosphatase class 1 C-terminal" evidence="12">
    <location>
        <begin position="180"/>
        <end position="291"/>
    </location>
</feature>
<dbReference type="HAMAP" id="MF_01855">
    <property type="entry name" value="FBPase_class1"/>
    <property type="match status" value="1"/>
</dbReference>
<feature type="binding site" evidence="9">
    <location>
        <position position="190"/>
    </location>
    <ligand>
        <name>substrate</name>
    </ligand>
</feature>
<dbReference type="Gene3D" id="3.30.540.10">
    <property type="entry name" value="Fructose-1,6-Bisphosphatase, subunit A, domain 1"/>
    <property type="match status" value="1"/>
</dbReference>
<reference evidence="13" key="2">
    <citation type="journal article" date="2021" name="Microbiome">
        <title>Successional dynamics and alternative stable states in a saline activated sludge microbial community over 9 years.</title>
        <authorList>
            <person name="Wang Y."/>
            <person name="Ye J."/>
            <person name="Ju F."/>
            <person name="Liu L."/>
            <person name="Boyd J.A."/>
            <person name="Deng Y."/>
            <person name="Parks D.H."/>
            <person name="Jiang X."/>
            <person name="Yin X."/>
            <person name="Woodcroft B.J."/>
            <person name="Tyson G.W."/>
            <person name="Hugenholtz P."/>
            <person name="Polz M.F."/>
            <person name="Zhang T."/>
        </authorList>
    </citation>
    <scope>NUCLEOTIDE SEQUENCE</scope>
    <source>
        <strain evidence="13">HKST-UBA11</strain>
    </source>
</reference>
<dbReference type="EC" id="3.1.3.11" evidence="9"/>
<evidence type="ECO:0000256" key="1">
    <source>
        <dbReference type="ARBA" id="ARBA00001273"/>
    </source>
</evidence>